<proteinExistence type="predicted"/>
<sequence>MYVPKHFREEDLAELHAFMSGNPFALAISNQEGVPVASHIPVILQEEPGPYGQLLGHFALGNSQWKTFDGSQEVLIIFQGPHAYISPSWYSDPAISVPTWNYAVVHAYGVPRLVEDPDDLMALLGDQVHVFEGTDKPAWSLQPENEAMRKIARGVVGFTMSITRLQGKYKLNQNRSLTDQGQVIDQLETQDDVSKGVAALMRKRIAQ</sequence>
<dbReference type="RefSeq" id="WP_007915338.1">
    <property type="nucleotide sequence ID" value="NZ_ADVG01000003.1"/>
</dbReference>
<dbReference type="Proteomes" id="UP000004508">
    <property type="component" value="Unassembled WGS sequence"/>
</dbReference>
<dbReference type="PIRSF" id="PIRSF010372">
    <property type="entry name" value="PaiB"/>
    <property type="match status" value="1"/>
</dbReference>
<dbReference type="eggNOG" id="COG2808">
    <property type="taxonomic scope" value="Bacteria"/>
</dbReference>
<dbReference type="OrthoDB" id="9794948at2"/>
<evidence type="ECO:0000313" key="1">
    <source>
        <dbReference type="EMBL" id="EFH84107.1"/>
    </source>
</evidence>
<gene>
    <name evidence="1" type="ORF">Krac_5127</name>
</gene>
<dbReference type="InterPro" id="IPR007396">
    <property type="entry name" value="TR_PAI2-type"/>
</dbReference>
<protein>
    <submittedName>
        <fullName evidence="1">FMN-binding negative transcriptional regulator</fullName>
    </submittedName>
</protein>
<evidence type="ECO:0000313" key="2">
    <source>
        <dbReference type="Proteomes" id="UP000004508"/>
    </source>
</evidence>
<accession>D6TUN9</accession>
<dbReference type="FunCoup" id="D6TUN9">
    <property type="interactions" value="20"/>
</dbReference>
<dbReference type="InterPro" id="IPR012349">
    <property type="entry name" value="Split_barrel_FMN-bd"/>
</dbReference>
<comment type="caution">
    <text evidence="1">The sequence shown here is derived from an EMBL/GenBank/DDBJ whole genome shotgun (WGS) entry which is preliminary data.</text>
</comment>
<dbReference type="SUPFAM" id="SSF50475">
    <property type="entry name" value="FMN-binding split barrel"/>
    <property type="match status" value="1"/>
</dbReference>
<name>D6TUN9_KTERA</name>
<dbReference type="Pfam" id="PF04299">
    <property type="entry name" value="FMN_bind_2"/>
    <property type="match status" value="1"/>
</dbReference>
<organism evidence="1 2">
    <name type="scientific">Ktedonobacter racemifer DSM 44963</name>
    <dbReference type="NCBI Taxonomy" id="485913"/>
    <lineage>
        <taxon>Bacteria</taxon>
        <taxon>Bacillati</taxon>
        <taxon>Chloroflexota</taxon>
        <taxon>Ktedonobacteria</taxon>
        <taxon>Ktedonobacterales</taxon>
        <taxon>Ktedonobacteraceae</taxon>
        <taxon>Ktedonobacter</taxon>
    </lineage>
</organism>
<dbReference type="STRING" id="485913.Krac_5127"/>
<dbReference type="PANTHER" id="PTHR35802:SF1">
    <property type="entry name" value="PROTEASE SYNTHASE AND SPORULATION PROTEIN PAI 2"/>
    <property type="match status" value="1"/>
</dbReference>
<dbReference type="Gene3D" id="2.30.110.10">
    <property type="entry name" value="Electron Transport, Fmn-binding Protein, Chain A"/>
    <property type="match status" value="1"/>
</dbReference>
<keyword evidence="2" id="KW-1185">Reference proteome</keyword>
<dbReference type="InParanoid" id="D6TUN9"/>
<reference evidence="1 2" key="1">
    <citation type="journal article" date="2011" name="Stand. Genomic Sci.">
        <title>Non-contiguous finished genome sequence and contextual data of the filamentous soil bacterium Ktedonobacter racemifer type strain (SOSP1-21).</title>
        <authorList>
            <person name="Chang Y.J."/>
            <person name="Land M."/>
            <person name="Hauser L."/>
            <person name="Chertkov O."/>
            <person name="Del Rio T.G."/>
            <person name="Nolan M."/>
            <person name="Copeland A."/>
            <person name="Tice H."/>
            <person name="Cheng J.F."/>
            <person name="Lucas S."/>
            <person name="Han C."/>
            <person name="Goodwin L."/>
            <person name="Pitluck S."/>
            <person name="Ivanova N."/>
            <person name="Ovchinikova G."/>
            <person name="Pati A."/>
            <person name="Chen A."/>
            <person name="Palaniappan K."/>
            <person name="Mavromatis K."/>
            <person name="Liolios K."/>
            <person name="Brettin T."/>
            <person name="Fiebig A."/>
            <person name="Rohde M."/>
            <person name="Abt B."/>
            <person name="Goker M."/>
            <person name="Detter J.C."/>
            <person name="Woyke T."/>
            <person name="Bristow J."/>
            <person name="Eisen J.A."/>
            <person name="Markowitz V."/>
            <person name="Hugenholtz P."/>
            <person name="Kyrpides N.C."/>
            <person name="Klenk H.P."/>
            <person name="Lapidus A."/>
        </authorList>
    </citation>
    <scope>NUCLEOTIDE SEQUENCE [LARGE SCALE GENOMIC DNA]</scope>
    <source>
        <strain evidence="2">DSM 44963</strain>
    </source>
</reference>
<dbReference type="AlphaFoldDB" id="D6TUN9"/>
<dbReference type="EMBL" id="ADVG01000003">
    <property type="protein sequence ID" value="EFH84107.1"/>
    <property type="molecule type" value="Genomic_DNA"/>
</dbReference>
<dbReference type="PANTHER" id="PTHR35802">
    <property type="entry name" value="PROTEASE SYNTHASE AND SPORULATION PROTEIN PAI 2"/>
    <property type="match status" value="1"/>
</dbReference>